<name>K0S8F9_THAOC</name>
<evidence type="ECO:0000313" key="2">
    <source>
        <dbReference type="Proteomes" id="UP000266841"/>
    </source>
</evidence>
<proteinExistence type="predicted"/>
<dbReference type="AlphaFoldDB" id="K0S8F9"/>
<dbReference type="Proteomes" id="UP000266841">
    <property type="component" value="Unassembled WGS sequence"/>
</dbReference>
<protein>
    <submittedName>
        <fullName evidence="1">Uncharacterized protein</fullName>
    </submittedName>
</protein>
<dbReference type="EMBL" id="AGNL01018875">
    <property type="protein sequence ID" value="EJK62453.1"/>
    <property type="molecule type" value="Genomic_DNA"/>
</dbReference>
<gene>
    <name evidence="1" type="ORF">THAOC_16935</name>
</gene>
<sequence length="27" mass="2935">VVNECKLYKEQGAVSAAPQAVEMADRK</sequence>
<reference evidence="1 2" key="1">
    <citation type="journal article" date="2012" name="Genome Biol.">
        <title>Genome and low-iron response of an oceanic diatom adapted to chronic iron limitation.</title>
        <authorList>
            <person name="Lommer M."/>
            <person name="Specht M."/>
            <person name="Roy A.S."/>
            <person name="Kraemer L."/>
            <person name="Andreson R."/>
            <person name="Gutowska M.A."/>
            <person name="Wolf J."/>
            <person name="Bergner S.V."/>
            <person name="Schilhabel M.B."/>
            <person name="Klostermeier U.C."/>
            <person name="Beiko R.G."/>
            <person name="Rosenstiel P."/>
            <person name="Hippler M."/>
            <person name="Laroche J."/>
        </authorList>
    </citation>
    <scope>NUCLEOTIDE SEQUENCE [LARGE SCALE GENOMIC DNA]</scope>
    <source>
        <strain evidence="1 2">CCMP1005</strain>
    </source>
</reference>
<organism evidence="1 2">
    <name type="scientific">Thalassiosira oceanica</name>
    <name type="common">Marine diatom</name>
    <dbReference type="NCBI Taxonomy" id="159749"/>
    <lineage>
        <taxon>Eukaryota</taxon>
        <taxon>Sar</taxon>
        <taxon>Stramenopiles</taxon>
        <taxon>Ochrophyta</taxon>
        <taxon>Bacillariophyta</taxon>
        <taxon>Coscinodiscophyceae</taxon>
        <taxon>Thalassiosirophycidae</taxon>
        <taxon>Thalassiosirales</taxon>
        <taxon>Thalassiosiraceae</taxon>
        <taxon>Thalassiosira</taxon>
    </lineage>
</organism>
<feature type="non-terminal residue" evidence="1">
    <location>
        <position position="1"/>
    </location>
</feature>
<accession>K0S8F9</accession>
<evidence type="ECO:0000313" key="1">
    <source>
        <dbReference type="EMBL" id="EJK62453.1"/>
    </source>
</evidence>
<comment type="caution">
    <text evidence="1">The sequence shown here is derived from an EMBL/GenBank/DDBJ whole genome shotgun (WGS) entry which is preliminary data.</text>
</comment>
<keyword evidence="2" id="KW-1185">Reference proteome</keyword>